<dbReference type="Pfam" id="PF20929">
    <property type="entry name" value="PDCD10_N"/>
    <property type="match status" value="1"/>
</dbReference>
<organism evidence="8 9">
    <name type="scientific">Polypedilum vanderplanki</name>
    <name type="common">Sleeping chironomid midge</name>
    <dbReference type="NCBI Taxonomy" id="319348"/>
    <lineage>
        <taxon>Eukaryota</taxon>
        <taxon>Metazoa</taxon>
        <taxon>Ecdysozoa</taxon>
        <taxon>Arthropoda</taxon>
        <taxon>Hexapoda</taxon>
        <taxon>Insecta</taxon>
        <taxon>Pterygota</taxon>
        <taxon>Neoptera</taxon>
        <taxon>Endopterygota</taxon>
        <taxon>Diptera</taxon>
        <taxon>Nematocera</taxon>
        <taxon>Chironomoidea</taxon>
        <taxon>Chironomidae</taxon>
        <taxon>Chironominae</taxon>
        <taxon>Polypedilum</taxon>
        <taxon>Polypedilum</taxon>
    </lineage>
</organism>
<dbReference type="InterPro" id="IPR048288">
    <property type="entry name" value="PDCD10_N"/>
</dbReference>
<reference evidence="8" key="1">
    <citation type="submission" date="2021-03" db="EMBL/GenBank/DDBJ databases">
        <title>Chromosome level genome of the anhydrobiotic midge Polypedilum vanderplanki.</title>
        <authorList>
            <person name="Yoshida Y."/>
            <person name="Kikawada T."/>
            <person name="Gusev O."/>
        </authorList>
    </citation>
    <scope>NUCLEOTIDE SEQUENCE</scope>
    <source>
        <strain evidence="8">NIAS01</strain>
        <tissue evidence="8">Whole body or cell culture</tissue>
    </source>
</reference>
<keyword evidence="5" id="KW-0963">Cytoplasm</keyword>
<evidence type="ECO:0000256" key="3">
    <source>
        <dbReference type="ARBA" id="ARBA00009181"/>
    </source>
</evidence>
<dbReference type="EMBL" id="JADBJN010000002">
    <property type="protein sequence ID" value="KAG5674555.1"/>
    <property type="molecule type" value="Genomic_DNA"/>
</dbReference>
<gene>
    <name evidence="8" type="ORF">PVAND_004513</name>
</gene>
<protein>
    <recommendedName>
        <fullName evidence="7">Programmed cell death protein 10 dimerisation domain-containing protein</fullName>
    </recommendedName>
</protein>
<dbReference type="PANTHER" id="PTHR13250">
    <property type="entry name" value="TF-1 CELL APOPTOSIS RELATED PROTEIN-15"/>
    <property type="match status" value="1"/>
</dbReference>
<comment type="subcellular location">
    <subcellularLocation>
        <location evidence="1">Cell membrane</location>
        <topology evidence="1">Peripheral membrane protein</topology>
    </subcellularLocation>
    <subcellularLocation>
        <location evidence="2">Cytoplasm</location>
    </subcellularLocation>
</comment>
<feature type="domain" description="Programmed cell death protein 10 dimerisation" evidence="7">
    <location>
        <begin position="5"/>
        <end position="62"/>
    </location>
</feature>
<evidence type="ECO:0000256" key="5">
    <source>
        <dbReference type="ARBA" id="ARBA00022490"/>
    </source>
</evidence>
<evidence type="ECO:0000313" key="8">
    <source>
        <dbReference type="EMBL" id="KAG5674555.1"/>
    </source>
</evidence>
<keyword evidence="4" id="KW-1003">Cell membrane</keyword>
<comment type="caution">
    <text evidence="8">The sequence shown here is derived from an EMBL/GenBank/DDBJ whole genome shotgun (WGS) entry which is preliminary data.</text>
</comment>
<evidence type="ECO:0000256" key="2">
    <source>
        <dbReference type="ARBA" id="ARBA00004496"/>
    </source>
</evidence>
<dbReference type="InterPro" id="IPR053750">
    <property type="entry name" value="PDCD10_Homolog"/>
</dbReference>
<dbReference type="GO" id="GO:0005737">
    <property type="term" value="C:cytoplasm"/>
    <property type="evidence" value="ECO:0007669"/>
    <property type="project" value="UniProtKB-SubCell"/>
</dbReference>
<keyword evidence="9" id="KW-1185">Reference proteome</keyword>
<evidence type="ECO:0000256" key="6">
    <source>
        <dbReference type="ARBA" id="ARBA00023136"/>
    </source>
</evidence>
<comment type="similarity">
    <text evidence="3">Belongs to the PDCD10 family.</text>
</comment>
<proteinExistence type="inferred from homology"/>
<dbReference type="GO" id="GO:0090443">
    <property type="term" value="C:FAR/SIN/STRIPAK complex"/>
    <property type="evidence" value="ECO:0007669"/>
    <property type="project" value="TreeGrafter"/>
</dbReference>
<dbReference type="GO" id="GO:0005886">
    <property type="term" value="C:plasma membrane"/>
    <property type="evidence" value="ECO:0007669"/>
    <property type="project" value="UniProtKB-SubCell"/>
</dbReference>
<sequence>MSENPLNSLILPILIRPILVQLEKRDLYASQQIRAALTKSEQLFPGFSHELIKGIIHKSNLNVNINECCLKLQSNLSDASDLEYKLNRTEDSFQELNRKSVALKRILSRIPDEISDRRTFLETIKEIASAIKKLLDAVNEVVSFIPGIAGKQAVEQRKKEFVKYSKKFSTTLKEYFKEGKADDVYISALCLVNATNQIMITVKSKCE</sequence>
<evidence type="ECO:0000256" key="4">
    <source>
        <dbReference type="ARBA" id="ARBA00022475"/>
    </source>
</evidence>
<dbReference type="Gene3D" id="1.20.120.1950">
    <property type="match status" value="1"/>
</dbReference>
<dbReference type="Pfam" id="PF06840">
    <property type="entry name" value="PDC10_C"/>
    <property type="match status" value="1"/>
</dbReference>
<dbReference type="GO" id="GO:0019901">
    <property type="term" value="F:protein kinase binding"/>
    <property type="evidence" value="ECO:0007669"/>
    <property type="project" value="TreeGrafter"/>
</dbReference>
<evidence type="ECO:0000313" key="9">
    <source>
        <dbReference type="Proteomes" id="UP001107558"/>
    </source>
</evidence>
<dbReference type="AlphaFoldDB" id="A0A9J6BYC8"/>
<dbReference type="InterPro" id="IPR009652">
    <property type="entry name" value="PDCD10"/>
</dbReference>
<dbReference type="PANTHER" id="PTHR13250:SF1">
    <property type="entry name" value="PROGRAMMED CELL DEATH PROTEIN 10"/>
    <property type="match status" value="1"/>
</dbReference>
<evidence type="ECO:0000259" key="7">
    <source>
        <dbReference type="Pfam" id="PF20929"/>
    </source>
</evidence>
<keyword evidence="6" id="KW-0472">Membrane</keyword>
<evidence type="ECO:0000256" key="1">
    <source>
        <dbReference type="ARBA" id="ARBA00004202"/>
    </source>
</evidence>
<dbReference type="GO" id="GO:1903358">
    <property type="term" value="P:regulation of Golgi organization"/>
    <property type="evidence" value="ECO:0007669"/>
    <property type="project" value="TreeGrafter"/>
</dbReference>
<dbReference type="Proteomes" id="UP001107558">
    <property type="component" value="Chromosome 2"/>
</dbReference>
<dbReference type="OrthoDB" id="6017654at2759"/>
<name>A0A9J6BYC8_POLVA</name>
<accession>A0A9J6BYC8</accession>